<accession>A0A1G9BFS1</accession>
<keyword evidence="3" id="KW-0813">Transport</keyword>
<keyword evidence="9 11" id="KW-0472">Membrane</keyword>
<dbReference type="OrthoDB" id="9800132at2"/>
<organism evidence="12 13">
    <name type="scientific">Alkalibacterium thalassium</name>
    <dbReference type="NCBI Taxonomy" id="426701"/>
    <lineage>
        <taxon>Bacteria</taxon>
        <taxon>Bacillati</taxon>
        <taxon>Bacillota</taxon>
        <taxon>Bacilli</taxon>
        <taxon>Lactobacillales</taxon>
        <taxon>Carnobacteriaceae</taxon>
        <taxon>Alkalibacterium</taxon>
    </lineage>
</organism>
<dbReference type="SMART" id="SM01323">
    <property type="entry name" value="YajC"/>
    <property type="match status" value="1"/>
</dbReference>
<protein>
    <submittedName>
        <fullName evidence="12">Preprotein translocase subunit YajC</fullName>
    </submittedName>
</protein>
<feature type="transmembrane region" description="Helical" evidence="11">
    <location>
        <begin position="6"/>
        <end position="22"/>
    </location>
</feature>
<dbReference type="GO" id="GO:0005886">
    <property type="term" value="C:plasma membrane"/>
    <property type="evidence" value="ECO:0007669"/>
    <property type="project" value="UniProtKB-SubCell"/>
</dbReference>
<dbReference type="STRING" id="426701.SAMN04488098_10276"/>
<keyword evidence="4" id="KW-1003">Cell membrane</keyword>
<reference evidence="13" key="1">
    <citation type="submission" date="2016-10" db="EMBL/GenBank/DDBJ databases">
        <authorList>
            <person name="Varghese N."/>
            <person name="Submissions S."/>
        </authorList>
    </citation>
    <scope>NUCLEOTIDE SEQUENCE [LARGE SCALE GENOMIC DNA]</scope>
    <source>
        <strain evidence="13">DSM 19181</strain>
    </source>
</reference>
<dbReference type="PANTHER" id="PTHR33909">
    <property type="entry name" value="SEC TRANSLOCON ACCESSORY COMPLEX SUBUNIT YAJC"/>
    <property type="match status" value="1"/>
</dbReference>
<proteinExistence type="inferred from homology"/>
<evidence type="ECO:0000256" key="10">
    <source>
        <dbReference type="SAM" id="MobiDB-lite"/>
    </source>
</evidence>
<feature type="region of interest" description="Disordered" evidence="10">
    <location>
        <begin position="90"/>
        <end position="110"/>
    </location>
</feature>
<dbReference type="PRINTS" id="PR01853">
    <property type="entry name" value="YAJCTRNLCASE"/>
</dbReference>
<evidence type="ECO:0000256" key="11">
    <source>
        <dbReference type="SAM" id="Phobius"/>
    </source>
</evidence>
<dbReference type="InterPro" id="IPR003849">
    <property type="entry name" value="Preprotein_translocase_YajC"/>
</dbReference>
<evidence type="ECO:0000313" key="13">
    <source>
        <dbReference type="Proteomes" id="UP000199433"/>
    </source>
</evidence>
<comment type="subcellular location">
    <subcellularLocation>
        <location evidence="1">Cell membrane</location>
        <topology evidence="1">Single-pass membrane protein</topology>
    </subcellularLocation>
</comment>
<evidence type="ECO:0000313" key="12">
    <source>
        <dbReference type="EMBL" id="SDK38372.1"/>
    </source>
</evidence>
<evidence type="ECO:0000256" key="7">
    <source>
        <dbReference type="ARBA" id="ARBA00022989"/>
    </source>
</evidence>
<comment type="similarity">
    <text evidence="2">Belongs to the YajC family.</text>
</comment>
<dbReference type="GO" id="GO:0015031">
    <property type="term" value="P:protein transport"/>
    <property type="evidence" value="ECO:0007669"/>
    <property type="project" value="UniProtKB-KW"/>
</dbReference>
<evidence type="ECO:0000256" key="6">
    <source>
        <dbReference type="ARBA" id="ARBA00022927"/>
    </source>
</evidence>
<evidence type="ECO:0000256" key="4">
    <source>
        <dbReference type="ARBA" id="ARBA00022475"/>
    </source>
</evidence>
<dbReference type="AlphaFoldDB" id="A0A1G9BFS1"/>
<evidence type="ECO:0000256" key="8">
    <source>
        <dbReference type="ARBA" id="ARBA00023010"/>
    </source>
</evidence>
<dbReference type="PANTHER" id="PTHR33909:SF1">
    <property type="entry name" value="SEC TRANSLOCON ACCESSORY COMPLEX SUBUNIT YAJC"/>
    <property type="match status" value="1"/>
</dbReference>
<dbReference type="Proteomes" id="UP000199433">
    <property type="component" value="Unassembled WGS sequence"/>
</dbReference>
<dbReference type="Pfam" id="PF02699">
    <property type="entry name" value="YajC"/>
    <property type="match status" value="1"/>
</dbReference>
<keyword evidence="8" id="KW-0811">Translocation</keyword>
<sequence>MELLFGMLPFLVLMGIMYLLMIRPQQKRAKETQNMLGSLGKGDSIVTIGGLHGIVDEVNEANNTVIIDCEGIYLTFERRAVARIVTKASAAGTQSEELGTNTPEKTADSE</sequence>
<evidence type="ECO:0000256" key="2">
    <source>
        <dbReference type="ARBA" id="ARBA00006742"/>
    </source>
</evidence>
<keyword evidence="13" id="KW-1185">Reference proteome</keyword>
<gene>
    <name evidence="12" type="ORF">SAMN04488098_10276</name>
</gene>
<evidence type="ECO:0000256" key="9">
    <source>
        <dbReference type="ARBA" id="ARBA00023136"/>
    </source>
</evidence>
<keyword evidence="7 11" id="KW-1133">Transmembrane helix</keyword>
<dbReference type="RefSeq" id="WP_091267194.1">
    <property type="nucleotide sequence ID" value="NZ_FNFK01000027.1"/>
</dbReference>
<feature type="compositionally biased region" description="Polar residues" evidence="10">
    <location>
        <begin position="91"/>
        <end position="104"/>
    </location>
</feature>
<name>A0A1G9BFS1_9LACT</name>
<evidence type="ECO:0000256" key="1">
    <source>
        <dbReference type="ARBA" id="ARBA00004162"/>
    </source>
</evidence>
<dbReference type="NCBIfam" id="TIGR00739">
    <property type="entry name" value="yajC"/>
    <property type="match status" value="1"/>
</dbReference>
<dbReference type="EMBL" id="FNFK01000027">
    <property type="protein sequence ID" value="SDK38372.1"/>
    <property type="molecule type" value="Genomic_DNA"/>
</dbReference>
<evidence type="ECO:0000256" key="5">
    <source>
        <dbReference type="ARBA" id="ARBA00022692"/>
    </source>
</evidence>
<keyword evidence="6" id="KW-0653">Protein transport</keyword>
<evidence type="ECO:0000256" key="3">
    <source>
        <dbReference type="ARBA" id="ARBA00022448"/>
    </source>
</evidence>
<keyword evidence="5 11" id="KW-0812">Transmembrane</keyword>